<feature type="compositionally biased region" description="Basic and acidic residues" evidence="1">
    <location>
        <begin position="307"/>
        <end position="354"/>
    </location>
</feature>
<dbReference type="AlphaFoldDB" id="A0AAW1NQJ2"/>
<feature type="compositionally biased region" description="Basic and acidic residues" evidence="1">
    <location>
        <begin position="362"/>
        <end position="402"/>
    </location>
</feature>
<reference evidence="2 3" key="1">
    <citation type="journal article" date="2024" name="Nat. Commun.">
        <title>Phylogenomics reveals the evolutionary origins of lichenization in chlorophyte algae.</title>
        <authorList>
            <person name="Puginier C."/>
            <person name="Libourel C."/>
            <person name="Otte J."/>
            <person name="Skaloud P."/>
            <person name="Haon M."/>
            <person name="Grisel S."/>
            <person name="Petersen M."/>
            <person name="Berrin J.G."/>
            <person name="Delaux P.M."/>
            <person name="Dal Grande F."/>
            <person name="Keller J."/>
        </authorList>
    </citation>
    <scope>NUCLEOTIDE SEQUENCE [LARGE SCALE GENOMIC DNA]</scope>
    <source>
        <strain evidence="2 3">SAG 2036</strain>
    </source>
</reference>
<feature type="region of interest" description="Disordered" evidence="1">
    <location>
        <begin position="307"/>
        <end position="402"/>
    </location>
</feature>
<evidence type="ECO:0000313" key="3">
    <source>
        <dbReference type="Proteomes" id="UP001465755"/>
    </source>
</evidence>
<organism evidence="2 3">
    <name type="scientific">Symbiochloris irregularis</name>
    <dbReference type="NCBI Taxonomy" id="706552"/>
    <lineage>
        <taxon>Eukaryota</taxon>
        <taxon>Viridiplantae</taxon>
        <taxon>Chlorophyta</taxon>
        <taxon>core chlorophytes</taxon>
        <taxon>Trebouxiophyceae</taxon>
        <taxon>Trebouxiales</taxon>
        <taxon>Trebouxiaceae</taxon>
        <taxon>Symbiochloris</taxon>
    </lineage>
</organism>
<evidence type="ECO:0000313" key="2">
    <source>
        <dbReference type="EMBL" id="KAK9794678.1"/>
    </source>
</evidence>
<gene>
    <name evidence="2" type="ORF">WJX73_007852</name>
</gene>
<proteinExistence type="predicted"/>
<accession>A0AAW1NQJ2</accession>
<protein>
    <submittedName>
        <fullName evidence="2">Uncharacterized protein</fullName>
    </submittedName>
</protein>
<name>A0AAW1NQJ2_9CHLO</name>
<dbReference type="Proteomes" id="UP001465755">
    <property type="component" value="Unassembled WGS sequence"/>
</dbReference>
<evidence type="ECO:0000256" key="1">
    <source>
        <dbReference type="SAM" id="MobiDB-lite"/>
    </source>
</evidence>
<keyword evidence="3" id="KW-1185">Reference proteome</keyword>
<comment type="caution">
    <text evidence="2">The sequence shown here is derived from an EMBL/GenBank/DDBJ whole genome shotgun (WGS) entry which is preliminary data.</text>
</comment>
<sequence>MPVDYYDGEGPRLYNTDADVFSEMLGKRSAVADLGKLEQRFVRRVGSSAAYGGPSRYGPVSFNFLLRHIREAYLLSIGYPADHPCTYAYCGHMGWNSNAAEEYGGLTIMPEGIETRLGCDFMRHFIPIGQSARDGIWLSADGTLHFSPWATIEGLGLHHSCYGLNLFFPQDAQTVEMGLTLPVVSWEGRLASSVWIRGRGGRPLAQQRSPCYYLGRLAEQHGLSPPIMHPDSEGPFPTTIRSSLGDFAKSALKRPPGWPLKRAMLSQADLAASEVPLARFRERLELEEPALAQARMEREMVVAEARAQREQRAREQAERKKAEKKRLDDEAKAQKQQREREKAEKKRLDNEAKAQKQQRKREKAEKKRLDNEAKAQKQQAEREKAEKKRLDDEAQKQQRERERVAAECESVLPPLSAMPSLPVLFTWWFTGMNDLGPIRQLPLDLRKGRTVRQTYSAMQKFFVPIQQKLDAGTPLSALIEQEEAEMSSLAEQTAAETDRKRKRVVSAYVNKKIGRRRSS</sequence>
<dbReference type="EMBL" id="JALJOQ010000135">
    <property type="protein sequence ID" value="KAK9794678.1"/>
    <property type="molecule type" value="Genomic_DNA"/>
</dbReference>